<dbReference type="PANTHER" id="PTHR30161">
    <property type="entry name" value="FLAGELLAR EXPORT PROTEIN, MEMBRANE FLHA SUBUNIT-RELATED"/>
    <property type="match status" value="1"/>
</dbReference>
<dbReference type="InterPro" id="IPR006301">
    <property type="entry name" value="FlhA"/>
</dbReference>
<keyword evidence="7" id="KW-1005">Bacterial flagellum biogenesis</keyword>
<keyword evidence="7" id="KW-0653">Protein transport</keyword>
<keyword evidence="7" id="KW-0813">Transport</keyword>
<name>A0A0D7F386_RHOPL</name>
<evidence type="ECO:0000256" key="5">
    <source>
        <dbReference type="ARBA" id="ARBA00022989"/>
    </source>
</evidence>
<dbReference type="PATRIC" id="fig|1076.23.peg.6345"/>
<evidence type="ECO:0000256" key="6">
    <source>
        <dbReference type="ARBA" id="ARBA00023136"/>
    </source>
</evidence>
<dbReference type="STRING" id="1421013.GCA_000504425_00012"/>
<evidence type="ECO:0000256" key="7">
    <source>
        <dbReference type="RuleBase" id="RU364093"/>
    </source>
</evidence>
<dbReference type="InterPro" id="IPR001712">
    <property type="entry name" value="T3SS_FHIPEP"/>
</dbReference>
<comment type="caution">
    <text evidence="8">The sequence shown here is derived from an EMBL/GenBank/DDBJ whole genome shotgun (WGS) entry which is preliminary data.</text>
</comment>
<proteinExistence type="inferred from homology"/>
<dbReference type="AlphaFoldDB" id="A0A0D7F386"/>
<dbReference type="EMBL" id="JXXE01000071">
    <property type="protein sequence ID" value="KIZ47534.1"/>
    <property type="molecule type" value="Genomic_DNA"/>
</dbReference>
<dbReference type="PRINTS" id="PR00949">
    <property type="entry name" value="TYPE3IMAPROT"/>
</dbReference>
<accession>A0A0D7F386</accession>
<organism evidence="8 9">
    <name type="scientific">Rhodopseudomonas palustris</name>
    <dbReference type="NCBI Taxonomy" id="1076"/>
    <lineage>
        <taxon>Bacteria</taxon>
        <taxon>Pseudomonadati</taxon>
        <taxon>Pseudomonadota</taxon>
        <taxon>Alphaproteobacteria</taxon>
        <taxon>Hyphomicrobiales</taxon>
        <taxon>Nitrobacteraceae</taxon>
        <taxon>Rhodopseudomonas</taxon>
    </lineage>
</organism>
<feature type="transmembrane region" description="Helical" evidence="7">
    <location>
        <begin position="217"/>
        <end position="238"/>
    </location>
</feature>
<keyword evidence="4 7" id="KW-0812">Transmembrane</keyword>
<evidence type="ECO:0000313" key="9">
    <source>
        <dbReference type="Proteomes" id="UP000032515"/>
    </source>
</evidence>
<evidence type="ECO:0000256" key="4">
    <source>
        <dbReference type="ARBA" id="ARBA00022692"/>
    </source>
</evidence>
<dbReference type="NCBIfam" id="TIGR01398">
    <property type="entry name" value="FlhA"/>
    <property type="match status" value="1"/>
</dbReference>
<feature type="transmembrane region" description="Helical" evidence="7">
    <location>
        <begin position="124"/>
        <end position="147"/>
    </location>
</feature>
<dbReference type="Proteomes" id="UP000032515">
    <property type="component" value="Unassembled WGS sequence"/>
</dbReference>
<dbReference type="InterPro" id="IPR042193">
    <property type="entry name" value="FHIPEP_3"/>
</dbReference>
<keyword evidence="8" id="KW-0966">Cell projection</keyword>
<keyword evidence="7" id="KW-1006">Bacterial flagellum protein export</keyword>
<keyword evidence="3 7" id="KW-1003">Cell membrane</keyword>
<feature type="transmembrane region" description="Helical" evidence="7">
    <location>
        <begin position="258"/>
        <end position="280"/>
    </location>
</feature>
<feature type="transmembrane region" description="Helical" evidence="7">
    <location>
        <begin position="29"/>
        <end position="47"/>
    </location>
</feature>
<keyword evidence="8" id="KW-0969">Cilium</keyword>
<evidence type="ECO:0000256" key="3">
    <source>
        <dbReference type="ARBA" id="ARBA00022475"/>
    </source>
</evidence>
<evidence type="ECO:0000256" key="1">
    <source>
        <dbReference type="ARBA" id="ARBA00004651"/>
    </source>
</evidence>
<dbReference type="InterPro" id="IPR042194">
    <property type="entry name" value="FHIPEP_1"/>
</dbReference>
<keyword evidence="6 7" id="KW-0472">Membrane</keyword>
<comment type="caution">
    <text evidence="7">Lacks conserved residue(s) required for the propagation of feature annotation.</text>
</comment>
<evidence type="ECO:0000256" key="2">
    <source>
        <dbReference type="ARBA" id="ARBA00008835"/>
    </source>
</evidence>
<dbReference type="InterPro" id="IPR042196">
    <property type="entry name" value="FHIPEP_4"/>
</dbReference>
<keyword evidence="8" id="KW-0282">Flagellum</keyword>
<keyword evidence="5 7" id="KW-1133">Transmembrane helix</keyword>
<dbReference type="Pfam" id="PF00771">
    <property type="entry name" value="FHIPEP"/>
    <property type="match status" value="1"/>
</dbReference>
<comment type="similarity">
    <text evidence="2 7">Belongs to the FHIPEP (flagella/HR/invasion proteins export pore) family.</text>
</comment>
<dbReference type="Gene3D" id="3.40.30.60">
    <property type="entry name" value="FHIPEP family, domain 1"/>
    <property type="match status" value="1"/>
</dbReference>
<dbReference type="GO" id="GO:0044780">
    <property type="term" value="P:bacterial-type flagellum assembly"/>
    <property type="evidence" value="ECO:0007669"/>
    <property type="project" value="InterPro"/>
</dbReference>
<dbReference type="GO" id="GO:0005886">
    <property type="term" value="C:plasma membrane"/>
    <property type="evidence" value="ECO:0007669"/>
    <property type="project" value="UniProtKB-SubCell"/>
</dbReference>
<protein>
    <recommendedName>
        <fullName evidence="7">Flagellar biosynthesis protein FlhA</fullName>
    </recommendedName>
</protein>
<dbReference type="Gene3D" id="3.40.50.12790">
    <property type="entry name" value="FHIPEP family, domain 4"/>
    <property type="match status" value="1"/>
</dbReference>
<sequence>MSDTTAGQATGNGIPSLSEIGKILRRGDLALAFGVLTILVVLILPLPSMVLDLFLAISITLSILILMTALFIQAPLEFSSFPTILLISTMMRLSLNMASTRLILSKGHEGGAAAGHVIEAFGNFVMGGNFVIGIIVFAILVIVNFVVITKGSGRIAEVAARFHLDAMPGKQMAIDADLGAGLIDEAAAKKRRKELEDESGFFGAMDGASKFVRGDAIAGLLVVFINVIGGIIIGVAQQGLSFSEAARSYTLLTVGDGLVTQVPALIVSTAAGLLVSKAGVSGAADKALMKQLSGYPQALGMSAGVMLVLALLPGIPMLPFLIMGGGAAALAISARKRNGIAAVAEAKTAATPDAAAAAADAEEPISASLKIDDLKIELGYALLPLVNGPDGTDRLTEQIKALRRSLAVEMGFVMPAVRILDNVQLEANTYIIKIKEVDAGQGRIWPSQFMVMDPGGNQVSVPGIHTIEPTFGLPATWVDASLKEEATMKGYTVVDAATVLSTHLTELLKNNMSDLLSYGETQKLLKDLPKEQGELVKDIVPAQITVSGIQRVLQLLLAERISIRDLSTILEGVADALAISRNPSTIVEHVRARLARQICAQNTSYNGYLPLIALSAKWEQAFAESIIGQGEDRSLAMQPSKLSEFMTTVRDKFEQAAREGEAPVLVTSASIRPFVRSLVERFRAQTTVLSQAEIHPRARLKTVGSV</sequence>
<comment type="subcellular location">
    <subcellularLocation>
        <location evidence="1 7">Cell membrane</location>
        <topology evidence="1 7">Multi-pass membrane protein</topology>
    </subcellularLocation>
</comment>
<gene>
    <name evidence="7 8" type="primary">flhA</name>
    <name evidence="8" type="ORF">OO17_03970</name>
</gene>
<dbReference type="Gene3D" id="1.10.8.540">
    <property type="entry name" value="FHIPEP family, domain 3"/>
    <property type="match status" value="1"/>
</dbReference>
<dbReference type="PANTHER" id="PTHR30161:SF1">
    <property type="entry name" value="FLAGELLAR BIOSYNTHESIS PROTEIN FLHA-RELATED"/>
    <property type="match status" value="1"/>
</dbReference>
<dbReference type="PIRSF" id="PIRSF005419">
    <property type="entry name" value="FlhA"/>
    <property type="match status" value="1"/>
</dbReference>
<feature type="transmembrane region" description="Helical" evidence="7">
    <location>
        <begin position="53"/>
        <end position="72"/>
    </location>
</feature>
<comment type="function">
    <text evidence="7">Required for formation of the rod structure of the flagellar apparatus. Together with FliI and FliH, may constitute the export apparatus of flagellin.</text>
</comment>
<evidence type="ECO:0000313" key="8">
    <source>
        <dbReference type="EMBL" id="KIZ47534.1"/>
    </source>
</evidence>
<reference evidence="8 9" key="1">
    <citation type="submission" date="2014-11" db="EMBL/GenBank/DDBJ databases">
        <title>Genomics and ecophysiology of heterotrophic nitrogen fixing bacteria isolated from estuarine surface water.</title>
        <authorList>
            <person name="Bentzon-Tilia M."/>
            <person name="Severin I."/>
            <person name="Hansen L.H."/>
            <person name="Riemann L."/>
        </authorList>
    </citation>
    <scope>NUCLEOTIDE SEQUENCE [LARGE SCALE GENOMIC DNA]</scope>
    <source>
        <strain evidence="8 9">BAL398</strain>
    </source>
</reference>
<dbReference type="GO" id="GO:0009306">
    <property type="term" value="P:protein secretion"/>
    <property type="evidence" value="ECO:0007669"/>
    <property type="project" value="InterPro"/>
</dbReference>